<comment type="caution">
    <text evidence="1">The sequence shown here is derived from an EMBL/GenBank/DDBJ whole genome shotgun (WGS) entry which is preliminary data.</text>
</comment>
<evidence type="ECO:0000313" key="1">
    <source>
        <dbReference type="EMBL" id="ORX39522.1"/>
    </source>
</evidence>
<sequence length="527" mass="63248">NHVINKIIFDYLIKKNKICKNSSNIYLNESNKNSKITYQNTEKNCFSGVNNNRIFEKENKHDKTETIIIIDDEENVNEYQNTEKNCFSDVNSNRAIEERNKRNRTETIIIIDDEENVNEYQNTEKNCFSDVNSNRAIEERNKRNRTETIIIDDDENENEYQNTEKNCFSDVNSNRAIEERNKRNSTETIIIIEDENENKRLKLNNNNRHLRYHYNERNNNNSNSTLYTIDCMFDNDIIKAYLFNENFDIKKYVNINNVNMIDRYKNLILYYALLKEDKYSILYLLSIDSDKFINLISSENIITGIIFFNIKGILNKIFKSCRSRNLKDYFSDVNSNTELFKIIICNRQSHLYDKFDFIDCIDYYINIHKLKFHINPLVMGMMIEKEEESEKMVHYLLSKEFKIDDFDNALLYSIKLNLKLFKKLKENSKLTYLKLFIDYTEENFISNLLKYSIILDCYNIINIMINNRLKNIETEIYDDDNNKVSLWKYASQQNNVKMENYLKEVHIKLIRNKRSKNHVVERINKDN</sequence>
<accession>A0A1Y1UNF3</accession>
<protein>
    <submittedName>
        <fullName evidence="1">Uncharacterized protein</fullName>
    </submittedName>
</protein>
<organism evidence="1 2">
    <name type="scientific">Piromyces finnis</name>
    <dbReference type="NCBI Taxonomy" id="1754191"/>
    <lineage>
        <taxon>Eukaryota</taxon>
        <taxon>Fungi</taxon>
        <taxon>Fungi incertae sedis</taxon>
        <taxon>Chytridiomycota</taxon>
        <taxon>Chytridiomycota incertae sedis</taxon>
        <taxon>Neocallimastigomycetes</taxon>
        <taxon>Neocallimastigales</taxon>
        <taxon>Neocallimastigaceae</taxon>
        <taxon>Piromyces</taxon>
    </lineage>
</organism>
<gene>
    <name evidence="1" type="ORF">BCR36DRAFT_440536</name>
</gene>
<reference evidence="1 2" key="1">
    <citation type="submission" date="2016-08" db="EMBL/GenBank/DDBJ databases">
        <title>Genomes of anaerobic fungi encode conserved fungal cellulosomes for biomass hydrolysis.</title>
        <authorList>
            <consortium name="DOE Joint Genome Institute"/>
            <person name="Haitjema C.H."/>
            <person name="Gilmore S.P."/>
            <person name="Henske J.K."/>
            <person name="Solomon K.V."/>
            <person name="De Groot R."/>
            <person name="Kuo A."/>
            <person name="Mondo S.J."/>
            <person name="Salamov A.A."/>
            <person name="Labutti K."/>
            <person name="Zhao Z."/>
            <person name="Chiniquy J."/>
            <person name="Barry K."/>
            <person name="Brewer H.M."/>
            <person name="Purvine S.O."/>
            <person name="Wright A.T."/>
            <person name="Boxma B."/>
            <person name="Van Alen T."/>
            <person name="Hackstein J.H."/>
            <person name="Baker S.E."/>
            <person name="Grigoriev I.V."/>
            <person name="O'Malley M.A."/>
        </authorList>
    </citation>
    <scope>NUCLEOTIDE SEQUENCE [LARGE SCALE GENOMIC DNA]</scope>
    <source>
        <strain evidence="2">finn</strain>
    </source>
</reference>
<dbReference type="Proteomes" id="UP000193719">
    <property type="component" value="Unassembled WGS sequence"/>
</dbReference>
<reference evidence="1 2" key="2">
    <citation type="submission" date="2016-08" db="EMBL/GenBank/DDBJ databases">
        <title>Pervasive Adenine N6-methylation of Active Genes in Fungi.</title>
        <authorList>
            <consortium name="DOE Joint Genome Institute"/>
            <person name="Mondo S.J."/>
            <person name="Dannebaum R.O."/>
            <person name="Kuo R.C."/>
            <person name="Labutti K."/>
            <person name="Haridas S."/>
            <person name="Kuo A."/>
            <person name="Salamov A."/>
            <person name="Ahrendt S.R."/>
            <person name="Lipzen A."/>
            <person name="Sullivan W."/>
            <person name="Andreopoulos W.B."/>
            <person name="Clum A."/>
            <person name="Lindquist E."/>
            <person name="Daum C."/>
            <person name="Ramamoorthy G.K."/>
            <person name="Gryganskyi A."/>
            <person name="Culley D."/>
            <person name="Magnuson J.K."/>
            <person name="James T.Y."/>
            <person name="O'Malley M.A."/>
            <person name="Stajich J.E."/>
            <person name="Spatafora J.W."/>
            <person name="Visel A."/>
            <person name="Grigoriev I.V."/>
        </authorList>
    </citation>
    <scope>NUCLEOTIDE SEQUENCE [LARGE SCALE GENOMIC DNA]</scope>
    <source>
        <strain evidence="2">finn</strain>
    </source>
</reference>
<feature type="non-terminal residue" evidence="1">
    <location>
        <position position="1"/>
    </location>
</feature>
<keyword evidence="2" id="KW-1185">Reference proteome</keyword>
<proteinExistence type="predicted"/>
<dbReference type="STRING" id="1754191.A0A1Y1UNF3"/>
<dbReference type="EMBL" id="MCFH01000102">
    <property type="protein sequence ID" value="ORX39522.1"/>
    <property type="molecule type" value="Genomic_DNA"/>
</dbReference>
<dbReference type="AlphaFoldDB" id="A0A1Y1UNF3"/>
<name>A0A1Y1UNF3_9FUNG</name>
<evidence type="ECO:0000313" key="2">
    <source>
        <dbReference type="Proteomes" id="UP000193719"/>
    </source>
</evidence>